<dbReference type="Pfam" id="PF13692">
    <property type="entry name" value="Glyco_trans_1_4"/>
    <property type="match status" value="1"/>
</dbReference>
<evidence type="ECO:0000313" key="1">
    <source>
        <dbReference type="EMBL" id="TFD06091.1"/>
    </source>
</evidence>
<protein>
    <submittedName>
        <fullName evidence="1">Glycosyltransferase</fullName>
    </submittedName>
</protein>
<sequence>MAKIIVSFATRPGKGSEGGVGWAFVSQAALWAVNNAEDLYVVIDQRDHDVVLKALAGLGNVGTNVKVVPVSVPRMLLKTFGDSRNRATYLGWSVGARACVANLVDSGTVDVVHQVTFASTSLPHVLPSGDKSVRTIWGPVMVPSAPVHSQGKRPRPIEVVGVWGLRKLGKFHARNVDLVIATNEFTRNWLMPRECDLEPNIVIDVDQFPRIAVENDLLTMSGLLINRKRPWIALEALLDPRLANYRLNIVGDGPLRPVLEGFAKRSGLVPRVNFLGVVDREEALRLVAASRVLLHPAAREGASWAVGEAAALGVPAVAVQGSGADSTIRLSQNGGFVVRSDQRNLVNAFAEAILTVLSRPRPLPSTRWSAARFPALFDKWWLQDDRKVEDD</sequence>
<evidence type="ECO:0000313" key="2">
    <source>
        <dbReference type="Proteomes" id="UP000297851"/>
    </source>
</evidence>
<gene>
    <name evidence="1" type="ORF">E3T25_03165</name>
</gene>
<dbReference type="RefSeq" id="WP_134372118.1">
    <property type="nucleotide sequence ID" value="NZ_SOGO01000010.1"/>
</dbReference>
<accession>A0ABY2JKQ8</accession>
<dbReference type="PANTHER" id="PTHR12526">
    <property type="entry name" value="GLYCOSYLTRANSFERASE"/>
    <property type="match status" value="1"/>
</dbReference>
<dbReference type="PANTHER" id="PTHR12526:SF630">
    <property type="entry name" value="GLYCOSYLTRANSFERASE"/>
    <property type="match status" value="1"/>
</dbReference>
<proteinExistence type="predicted"/>
<dbReference type="EMBL" id="SOGO01000010">
    <property type="protein sequence ID" value="TFD06091.1"/>
    <property type="molecule type" value="Genomic_DNA"/>
</dbReference>
<dbReference type="Gene3D" id="3.40.50.2000">
    <property type="entry name" value="Glycogen Phosphorylase B"/>
    <property type="match status" value="2"/>
</dbReference>
<name>A0ABY2JKQ8_9MICO</name>
<organism evidence="1 2">
    <name type="scientific">Cryobacterium sandaracinum</name>
    <dbReference type="NCBI Taxonomy" id="1259247"/>
    <lineage>
        <taxon>Bacteria</taxon>
        <taxon>Bacillati</taxon>
        <taxon>Actinomycetota</taxon>
        <taxon>Actinomycetes</taxon>
        <taxon>Micrococcales</taxon>
        <taxon>Microbacteriaceae</taxon>
        <taxon>Cryobacterium</taxon>
    </lineage>
</organism>
<reference evidence="1 2" key="1">
    <citation type="submission" date="2019-03" db="EMBL/GenBank/DDBJ databases">
        <title>Genomics of glacier-inhabiting Cryobacterium strains.</title>
        <authorList>
            <person name="Liu Q."/>
            <person name="Xin Y.-H."/>
        </authorList>
    </citation>
    <scope>NUCLEOTIDE SEQUENCE [LARGE SCALE GENOMIC DNA]</scope>
    <source>
        <strain evidence="1 2">TMT2-16</strain>
    </source>
</reference>
<keyword evidence="2" id="KW-1185">Reference proteome</keyword>
<dbReference type="Proteomes" id="UP000297851">
    <property type="component" value="Unassembled WGS sequence"/>
</dbReference>
<dbReference type="SUPFAM" id="SSF53756">
    <property type="entry name" value="UDP-Glycosyltransferase/glycogen phosphorylase"/>
    <property type="match status" value="1"/>
</dbReference>
<comment type="caution">
    <text evidence="1">The sequence shown here is derived from an EMBL/GenBank/DDBJ whole genome shotgun (WGS) entry which is preliminary data.</text>
</comment>